<reference evidence="1" key="1">
    <citation type="submission" date="2021-05" db="EMBL/GenBank/DDBJ databases">
        <title>A free-living protist that lacks canonical eukaryotic 1 DNA replication and segregation systems.</title>
        <authorList>
            <person name="Salas-Leiva D.E."/>
            <person name="Tromer E.C."/>
            <person name="Curtis B.A."/>
            <person name="Jerlstrom-Hultqvist J."/>
            <person name="Kolisko M."/>
            <person name="Yi Z."/>
            <person name="Salas-Leiva J.S."/>
            <person name="Gallot-Lavallee L."/>
            <person name="Kops G.J.P.L."/>
            <person name="Archibald J.M."/>
            <person name="Simpson A.G.B."/>
            <person name="Roger A.J."/>
        </authorList>
    </citation>
    <scope>NUCLEOTIDE SEQUENCE</scope>
    <source>
        <strain evidence="1">BICM</strain>
    </source>
</reference>
<proteinExistence type="predicted"/>
<accession>A0A8J6BV89</accession>
<protein>
    <submittedName>
        <fullName evidence="1">Uncharacterized protein</fullName>
    </submittedName>
</protein>
<dbReference type="Proteomes" id="UP000717585">
    <property type="component" value="Unassembled WGS sequence"/>
</dbReference>
<dbReference type="EMBL" id="JAHDYR010000062">
    <property type="protein sequence ID" value="KAG9391176.1"/>
    <property type="molecule type" value="Genomic_DNA"/>
</dbReference>
<evidence type="ECO:0000313" key="2">
    <source>
        <dbReference type="Proteomes" id="UP000717585"/>
    </source>
</evidence>
<gene>
    <name evidence="1" type="ORF">J8273_7450</name>
</gene>
<organism evidence="1 2">
    <name type="scientific">Carpediemonas membranifera</name>
    <dbReference type="NCBI Taxonomy" id="201153"/>
    <lineage>
        <taxon>Eukaryota</taxon>
        <taxon>Metamonada</taxon>
        <taxon>Carpediemonas-like organisms</taxon>
        <taxon>Carpediemonas</taxon>
    </lineage>
</organism>
<keyword evidence="2" id="KW-1185">Reference proteome</keyword>
<evidence type="ECO:0000313" key="1">
    <source>
        <dbReference type="EMBL" id="KAG9391176.1"/>
    </source>
</evidence>
<comment type="caution">
    <text evidence="1">The sequence shown here is derived from an EMBL/GenBank/DDBJ whole genome shotgun (WGS) entry which is preliminary data.</text>
</comment>
<dbReference type="AlphaFoldDB" id="A0A8J6BV89"/>
<sequence>MLSQLPQEAVEACSDDIYPGLPRVTFSPLTIDVLRSEKHWNVQDLPEGEEYYLYIRNKPGVAGEWIPESYIIDPENNETSRIATLAVPCLGESDPSSHWAVLACIFTMDRSGSATFPTLYVRDILACSAADVNPMTVPQRQELVGRVLGGKPKGSVRVRQVYTARDPKDGGLRLLRGAPHASSGLLMIPDDAEPLTAFLHMPDSSFPVRFRLTLERWQGRVVGRPVQSIAEGRLSVLSDGGECYIPDTASKRTNVDFPVEIPQHIEVALRRLDQNRLRSTLSYQRDRGENVHSDPVIVEAYFDSLQTNTTVYTRTGETSDSAHGYGGRGRTTYEARRSTRTCGWRIVKITDAPLPDTLTSYLETMALQARFLRDTDLLAAITGEDRWGDMDPCRLDGDGPWGWMFE</sequence>
<name>A0A8J6BV89_9EUKA</name>